<evidence type="ECO:0000313" key="1">
    <source>
        <dbReference type="EMBL" id="MFC5719824.1"/>
    </source>
</evidence>
<keyword evidence="2" id="KW-1185">Reference proteome</keyword>
<accession>A0ABW0YX77</accession>
<dbReference type="Pfam" id="PF04655">
    <property type="entry name" value="APH_6_hur"/>
    <property type="match status" value="1"/>
</dbReference>
<dbReference type="InterPro" id="IPR011009">
    <property type="entry name" value="Kinase-like_dom_sf"/>
</dbReference>
<dbReference type="EMBL" id="JBHSPB010000003">
    <property type="protein sequence ID" value="MFC5719824.1"/>
    <property type="molecule type" value="Genomic_DNA"/>
</dbReference>
<name>A0ABW0YX77_9ACTN</name>
<gene>
    <name evidence="1" type="ORF">ACFP1Z_06480</name>
</gene>
<dbReference type="Proteomes" id="UP001596083">
    <property type="component" value="Unassembled WGS sequence"/>
</dbReference>
<reference evidence="2" key="1">
    <citation type="journal article" date="2019" name="Int. J. Syst. Evol. Microbiol.">
        <title>The Global Catalogue of Microorganisms (GCM) 10K type strain sequencing project: providing services to taxonomists for standard genome sequencing and annotation.</title>
        <authorList>
            <consortium name="The Broad Institute Genomics Platform"/>
            <consortium name="The Broad Institute Genome Sequencing Center for Infectious Disease"/>
            <person name="Wu L."/>
            <person name="Ma J."/>
        </authorList>
    </citation>
    <scope>NUCLEOTIDE SEQUENCE [LARGE SCALE GENOMIC DNA]</scope>
    <source>
        <strain evidence="2">CGMCC 4.7304</strain>
    </source>
</reference>
<comment type="caution">
    <text evidence="1">The sequence shown here is derived from an EMBL/GenBank/DDBJ whole genome shotgun (WGS) entry which is preliminary data.</text>
</comment>
<dbReference type="SUPFAM" id="SSF56112">
    <property type="entry name" value="Protein kinase-like (PK-like)"/>
    <property type="match status" value="1"/>
</dbReference>
<proteinExistence type="predicted"/>
<dbReference type="RefSeq" id="WP_390314918.1">
    <property type="nucleotide sequence ID" value="NZ_JBHSPB010000003.1"/>
</dbReference>
<evidence type="ECO:0000313" key="2">
    <source>
        <dbReference type="Proteomes" id="UP001596083"/>
    </source>
</evidence>
<organism evidence="1 2">
    <name type="scientific">Streptomyces gamaensis</name>
    <dbReference type="NCBI Taxonomy" id="1763542"/>
    <lineage>
        <taxon>Bacteria</taxon>
        <taxon>Bacillati</taxon>
        <taxon>Actinomycetota</taxon>
        <taxon>Actinomycetes</taxon>
        <taxon>Kitasatosporales</taxon>
        <taxon>Streptomycetaceae</taxon>
        <taxon>Streptomyces</taxon>
    </lineage>
</organism>
<sequence length="331" mass="35632">MRRPAAVHFPSRITVPAELARFHDTFDGEAGRAWIAALPDLAHAFLDRWGLRQDGPPAHGMVALVLPVRRVDGSPAALKLQPVTDESVGEPAALRAWDGDGAVVLLDHDTATGTMLLERLDPRRSLLSVPDDITAVRTLAELLARLVRAPAPDGLRPLGDVAAAMLDEAPGALPALADADERALGRSCAAAVREVAGEPGKQLLHWDLHYENVLAPLPGSGREPWLAIDPKPLVGDPGFELLPALHDRWEDVTATGDVTGAVLRRFDVMTEVLALDRARAARWTLGRVLQNALWDIEDAPQGEGVTLAPEQVAIARALSAHRLEVTPRRRA</sequence>
<dbReference type="InterPro" id="IPR006748">
    <property type="entry name" value="NH2Glyco/OHUrea_AB-resist_kin"/>
</dbReference>
<protein>
    <submittedName>
        <fullName evidence="1">Aminoglycoside phosphotransferase family protein</fullName>
    </submittedName>
</protein>